<evidence type="ECO:0000313" key="11">
    <source>
        <dbReference type="EMBL" id="BAU58864.1"/>
    </source>
</evidence>
<accession>A0A0X8XBK5</accession>
<dbReference type="AlphaFoldDB" id="A0A0X8XBK5"/>
<dbReference type="GO" id="GO:0005198">
    <property type="term" value="F:structural molecule activity"/>
    <property type="evidence" value="ECO:0007669"/>
    <property type="project" value="InterPro"/>
</dbReference>
<dbReference type="Proteomes" id="UP000218890">
    <property type="component" value="Chromosome"/>
</dbReference>
<feature type="domain" description="Flagellar basal body rod protein N-terminal" evidence="8">
    <location>
        <begin position="5"/>
        <end position="34"/>
    </location>
</feature>
<feature type="domain" description="Flagellar hook-associated protein FlgK helical" evidence="10">
    <location>
        <begin position="93"/>
        <end position="328"/>
    </location>
</feature>
<protein>
    <recommendedName>
        <fullName evidence="4">Flagellar hook-associated protein 1</fullName>
    </recommendedName>
</protein>
<dbReference type="GO" id="GO:0005576">
    <property type="term" value="C:extracellular region"/>
    <property type="evidence" value="ECO:0007669"/>
    <property type="project" value="UniProtKB-SubCell"/>
</dbReference>
<proteinExistence type="inferred from homology"/>
<dbReference type="Pfam" id="PF06429">
    <property type="entry name" value="Flg_bbr_C"/>
    <property type="match status" value="1"/>
</dbReference>
<dbReference type="PRINTS" id="PR01005">
    <property type="entry name" value="FLGHOOKAP1"/>
</dbReference>
<evidence type="ECO:0000259" key="10">
    <source>
        <dbReference type="Pfam" id="PF22638"/>
    </source>
</evidence>
<evidence type="ECO:0000256" key="3">
    <source>
        <dbReference type="ARBA" id="ARBA00009677"/>
    </source>
</evidence>
<dbReference type="InterPro" id="IPR001444">
    <property type="entry name" value="Flag_bb_rod_N"/>
</dbReference>
<evidence type="ECO:0000256" key="2">
    <source>
        <dbReference type="ARBA" id="ARBA00004613"/>
    </source>
</evidence>
<gene>
    <name evidence="11" type="primary">flgK</name>
    <name evidence="11" type="ORF">HH1059_21550</name>
</gene>
<keyword evidence="11" id="KW-0969">Cilium</keyword>
<dbReference type="RefSeq" id="WP_096410154.1">
    <property type="nucleotide sequence ID" value="NZ_AP017372.2"/>
</dbReference>
<dbReference type="InterPro" id="IPR002371">
    <property type="entry name" value="FlgK"/>
</dbReference>
<comment type="subcellular location">
    <subcellularLocation>
        <location evidence="1">Bacterial flagellum</location>
    </subcellularLocation>
    <subcellularLocation>
        <location evidence="2">Secreted</location>
    </subcellularLocation>
</comment>
<keyword evidence="12" id="KW-1185">Reference proteome</keyword>
<dbReference type="Pfam" id="PF00460">
    <property type="entry name" value="Flg_bb_rod"/>
    <property type="match status" value="1"/>
</dbReference>
<sequence>MADFLNTGISGLRASQRGLATTSHNISNVNTDGFSRQRVEQDTTHPHYYSRGAIGTGTQVQTIQRLSEDTRVEGLRRHNSEFERLDKLQEMTSRVDNLVADKDAGLSPAMREFFDAVEEVANDPANTVTRQLLLTRGQALVDRFETMDNRLLELQNDVDKRIGQKAEQVNGLAHSIAELNNEIRQRFHNEQRPPNDLLDQRDEKIRQLSELVAVRVTQERDGSVNVGVGGGQPLVVGDRTYNLDVVKNPYDPERPELAMQIGDREVVVTDRLRGGSMGGLLEFREGVLDETRDDIGRVATSLGVALNEQHKRGVHYEEGEPQRGDNFFDVADVKVSAHAANVDAEKPEVQIDPERIGELQGGAYSLRYDAGNDQWQVRREQDNQTINLLPNQNASAAGNDVMVPDEDGYFRFDGMKVKLPDGAEDGERFLIEPTKEGARGLDTRLSRPTQIAAASPAATGEAVTATGQSENTGRGEIGPAEVGDAEGVMEALREGGPLHKGVILEHQQEPNGESYFQVYVGGEEIPGARLRYNPDDHDRGQEYNLSNVEGLEDLDVTVRISGLPDPGDSFAINGNYEGVGDNTNALAMAELMDESIMDNGNSSFQEAYSSMVGDLGGFSQRVQTNRDAQQTLLRQAEEHWEELSGVNLDEEAANMMEYQQAYQAAAQVITTADEVFQEILNAVRR</sequence>
<comment type="similarity">
    <text evidence="3">Belongs to the flagella basal body rod proteins family.</text>
</comment>
<keyword evidence="6" id="KW-0975">Bacterial flagellum</keyword>
<dbReference type="Pfam" id="PF22638">
    <property type="entry name" value="FlgK_D1"/>
    <property type="match status" value="1"/>
</dbReference>
<organism evidence="11 12">
    <name type="scientific">Halorhodospira halochloris</name>
    <name type="common">Ectothiorhodospira halochloris</name>
    <dbReference type="NCBI Taxonomy" id="1052"/>
    <lineage>
        <taxon>Bacteria</taxon>
        <taxon>Pseudomonadati</taxon>
        <taxon>Pseudomonadota</taxon>
        <taxon>Gammaproteobacteria</taxon>
        <taxon>Chromatiales</taxon>
        <taxon>Ectothiorhodospiraceae</taxon>
        <taxon>Halorhodospira</taxon>
    </lineage>
</organism>
<dbReference type="InterPro" id="IPR010930">
    <property type="entry name" value="Flg_bb/hook_C_dom"/>
</dbReference>
<keyword evidence="5" id="KW-0964">Secreted</keyword>
<dbReference type="GO" id="GO:0009424">
    <property type="term" value="C:bacterial-type flagellum hook"/>
    <property type="evidence" value="ECO:0007669"/>
    <property type="project" value="InterPro"/>
</dbReference>
<name>A0A0X8XBK5_HALHR</name>
<dbReference type="SUPFAM" id="SSF64518">
    <property type="entry name" value="Phase 1 flagellin"/>
    <property type="match status" value="2"/>
</dbReference>
<dbReference type="InterPro" id="IPR053927">
    <property type="entry name" value="FlgK_helical"/>
</dbReference>
<reference evidence="11" key="1">
    <citation type="submission" date="2016-02" db="EMBL/GenBank/DDBJ databases">
        <title>Halorhodospira halochloris DSM-1059 complete genome, version 2.</title>
        <authorList>
            <person name="Tsukatani Y."/>
        </authorList>
    </citation>
    <scope>NUCLEOTIDE SEQUENCE</scope>
    <source>
        <strain evidence="11">DSM 1059</strain>
    </source>
</reference>
<keyword evidence="11" id="KW-0282">Flagellum</keyword>
<dbReference type="EMBL" id="AP017372">
    <property type="protein sequence ID" value="BAU58864.1"/>
    <property type="molecule type" value="Genomic_DNA"/>
</dbReference>
<evidence type="ECO:0000313" key="12">
    <source>
        <dbReference type="Proteomes" id="UP000218890"/>
    </source>
</evidence>
<feature type="region of interest" description="Disordered" evidence="7">
    <location>
        <begin position="454"/>
        <end position="480"/>
    </location>
</feature>
<feature type="domain" description="Flagellar basal-body/hook protein C-terminal" evidence="9">
    <location>
        <begin position="642"/>
        <end position="681"/>
    </location>
</feature>
<keyword evidence="11" id="KW-0966">Cell projection</keyword>
<dbReference type="NCBIfam" id="TIGR02492">
    <property type="entry name" value="flgK_ends"/>
    <property type="match status" value="1"/>
</dbReference>
<dbReference type="GO" id="GO:0044780">
    <property type="term" value="P:bacterial-type flagellum assembly"/>
    <property type="evidence" value="ECO:0007669"/>
    <property type="project" value="InterPro"/>
</dbReference>
<dbReference type="PANTHER" id="PTHR30033:SF1">
    <property type="entry name" value="FLAGELLAR HOOK-ASSOCIATED PROTEIN 1"/>
    <property type="match status" value="1"/>
</dbReference>
<evidence type="ECO:0000256" key="7">
    <source>
        <dbReference type="SAM" id="MobiDB-lite"/>
    </source>
</evidence>
<evidence type="ECO:0000259" key="8">
    <source>
        <dbReference type="Pfam" id="PF00460"/>
    </source>
</evidence>
<evidence type="ECO:0000259" key="9">
    <source>
        <dbReference type="Pfam" id="PF06429"/>
    </source>
</evidence>
<evidence type="ECO:0000256" key="4">
    <source>
        <dbReference type="ARBA" id="ARBA00016244"/>
    </source>
</evidence>
<dbReference type="OrthoDB" id="9802553at2"/>
<evidence type="ECO:0000256" key="6">
    <source>
        <dbReference type="ARBA" id="ARBA00023143"/>
    </source>
</evidence>
<dbReference type="KEGG" id="hhk:HH1059_21550"/>
<evidence type="ECO:0000256" key="1">
    <source>
        <dbReference type="ARBA" id="ARBA00004365"/>
    </source>
</evidence>
<evidence type="ECO:0000256" key="5">
    <source>
        <dbReference type="ARBA" id="ARBA00022525"/>
    </source>
</evidence>
<dbReference type="PANTHER" id="PTHR30033">
    <property type="entry name" value="FLAGELLAR HOOK-ASSOCIATED PROTEIN 1"/>
    <property type="match status" value="1"/>
</dbReference>